<dbReference type="GO" id="GO:0008236">
    <property type="term" value="F:serine-type peptidase activity"/>
    <property type="evidence" value="ECO:0007669"/>
    <property type="project" value="InterPro"/>
</dbReference>
<evidence type="ECO:0000259" key="3">
    <source>
        <dbReference type="Pfam" id="PF00326"/>
    </source>
</evidence>
<protein>
    <recommendedName>
        <fullName evidence="3">Peptidase S9 prolyl oligopeptidase catalytic domain-containing protein</fullName>
    </recommendedName>
</protein>
<gene>
    <name evidence="4" type="ORF">AVDCRST_MAG77-3636</name>
</gene>
<reference evidence="4" key="1">
    <citation type="submission" date="2020-02" db="EMBL/GenBank/DDBJ databases">
        <authorList>
            <person name="Meier V. D."/>
        </authorList>
    </citation>
    <scope>NUCLEOTIDE SEQUENCE</scope>
    <source>
        <strain evidence="4">AVDCRST_MAG77</strain>
    </source>
</reference>
<feature type="chain" id="PRO_5026671211" description="Peptidase S9 prolyl oligopeptidase catalytic domain-containing protein" evidence="2">
    <location>
        <begin position="21"/>
        <end position="445"/>
    </location>
</feature>
<feature type="signal peptide" evidence="2">
    <location>
        <begin position="1"/>
        <end position="20"/>
    </location>
</feature>
<proteinExistence type="predicted"/>
<feature type="domain" description="Peptidase S9 prolyl oligopeptidase catalytic" evidence="3">
    <location>
        <begin position="354"/>
        <end position="444"/>
    </location>
</feature>
<dbReference type="SUPFAM" id="SSF53474">
    <property type="entry name" value="alpha/beta-Hydrolases"/>
    <property type="match status" value="1"/>
</dbReference>
<dbReference type="Pfam" id="PF00326">
    <property type="entry name" value="Peptidase_S9"/>
    <property type="match status" value="1"/>
</dbReference>
<feature type="compositionally biased region" description="Low complexity" evidence="1">
    <location>
        <begin position="290"/>
        <end position="308"/>
    </location>
</feature>
<organism evidence="4">
    <name type="scientific">uncultured Chloroflexota bacterium</name>
    <dbReference type="NCBI Taxonomy" id="166587"/>
    <lineage>
        <taxon>Bacteria</taxon>
        <taxon>Bacillati</taxon>
        <taxon>Chloroflexota</taxon>
        <taxon>environmental samples</taxon>
    </lineage>
</organism>
<dbReference type="InterPro" id="IPR029058">
    <property type="entry name" value="AB_hydrolase_fold"/>
</dbReference>
<dbReference type="Gene3D" id="3.40.50.1820">
    <property type="entry name" value="alpha/beta hydrolase"/>
    <property type="match status" value="1"/>
</dbReference>
<sequence>MARRIALAALVLASVTSAWLLSTDDARVWPVRNTLQYHVMRWWQAATGSPGTQGLNGGALGSIRGRVRDAQGFPLSGIHVLLTRWDGTTYGTRTGRAGDYRIDGVPAGSYALVTGEAAGGGNAKWLRIVEQQDMRADVRLMRERHVARVAPAQNVEVGDAERVRVDAPLPGEALRRTVRFSSGGRPSQPVLYYTPIGLTAPAPVLLAVYPGPADGWGAASVPLAAAGYAVIAAGPAYSFELERDVDELARLLQLAGDGRLPGADARRTAVLGGSYSALHVQRLMQREHNAQGSDAGIGASGSASGARSRSSSGSVALKAAVLMGAPSDLFDMRRRLENGTYVPPFGLDQALIALGFPDREPVRHWRYSGAYHVHSGMPPVLLVHSRQDDVVPYQQSELLARLLSDASVPHELRLLDGGSHYLLSNEADARAVRDLTLTFLRRYVG</sequence>
<evidence type="ECO:0000256" key="2">
    <source>
        <dbReference type="SAM" id="SignalP"/>
    </source>
</evidence>
<accession>A0A6J4JIQ4</accession>
<dbReference type="GO" id="GO:0006508">
    <property type="term" value="P:proteolysis"/>
    <property type="evidence" value="ECO:0007669"/>
    <property type="project" value="InterPro"/>
</dbReference>
<dbReference type="InterPro" id="IPR001375">
    <property type="entry name" value="Peptidase_S9_cat"/>
</dbReference>
<dbReference type="Pfam" id="PF13620">
    <property type="entry name" value="CarboxypepD_reg"/>
    <property type="match status" value="1"/>
</dbReference>
<dbReference type="SUPFAM" id="SSF49452">
    <property type="entry name" value="Starch-binding domain-like"/>
    <property type="match status" value="1"/>
</dbReference>
<evidence type="ECO:0000313" key="4">
    <source>
        <dbReference type="EMBL" id="CAA9277897.1"/>
    </source>
</evidence>
<evidence type="ECO:0000256" key="1">
    <source>
        <dbReference type="SAM" id="MobiDB-lite"/>
    </source>
</evidence>
<keyword evidence="2" id="KW-0732">Signal</keyword>
<feature type="region of interest" description="Disordered" evidence="1">
    <location>
        <begin position="289"/>
        <end position="308"/>
    </location>
</feature>
<dbReference type="AlphaFoldDB" id="A0A6J4JIQ4"/>
<dbReference type="EMBL" id="CADCTC010000197">
    <property type="protein sequence ID" value="CAA9277897.1"/>
    <property type="molecule type" value="Genomic_DNA"/>
</dbReference>
<name>A0A6J4JIQ4_9CHLR</name>
<dbReference type="GO" id="GO:0030246">
    <property type="term" value="F:carbohydrate binding"/>
    <property type="evidence" value="ECO:0007669"/>
    <property type="project" value="InterPro"/>
</dbReference>
<dbReference type="InterPro" id="IPR013784">
    <property type="entry name" value="Carb-bd-like_fold"/>
</dbReference>
<dbReference type="Gene3D" id="2.60.40.1120">
    <property type="entry name" value="Carboxypeptidase-like, regulatory domain"/>
    <property type="match status" value="1"/>
</dbReference>